<evidence type="ECO:0000313" key="2">
    <source>
        <dbReference type="EMBL" id="KAF1846309.1"/>
    </source>
</evidence>
<sequence>HPNCSRTLSKCQSFNIEHVALPTRCIEIESVQESTAPGSGLRFALRETAGRTGTYVALSHHWTEKAKIAQTKNSNYQCRTQKCEHISPCTTWISNPLTTLFKETCWLAMKLGIRYIWIDSICIVQDDTDDWAKESVRMAEYYQHAWLTIVATNTSESGNLRSDLGITDFPRITRLPYHDKDGYQQGHFYLQATGQSVLATDWQENVGNSTLLSRGWVLQEWLLSPRLLTFSNSSSGIFMQCRSNNTPKMVTGEALDTSLIRSDQIKASTIANAFKNILPFDMSSKKSLFKSWKSVVEAYSALDHSRVEKDRLVSLSGIAAEFGEALQKLLLDTSQISTDSTGTANKYVCGVWYDDIPSLLWERSESRPPRRLRGISAWSWASLGTTGVSQDGAETLVGAKVRWPDEHKTEELVCVVKQRVRLQVTTEIWQPLFNSPTDQSESGYGNDSRFAILRLRGRLHRVCIGSSFISEGDTNFAAELTGHSPDFGRSMWRRVTTYTKTDIVAGWASIEHPNYQTDVECLSDSSIFAFFVVKMPGIKRNFGIGRLSGKYTIFRVLYLRKVERPGYVPCYERVGVGRLFEREIESLFESAGAESIWLI</sequence>
<accession>A0A9P4GJE6</accession>
<feature type="domain" description="Heterokaryon incompatibility" evidence="1">
    <location>
        <begin position="55"/>
        <end position="220"/>
    </location>
</feature>
<gene>
    <name evidence="2" type="ORF">K460DRAFT_123027</name>
</gene>
<dbReference type="Pfam" id="PF06985">
    <property type="entry name" value="HET"/>
    <property type="match status" value="1"/>
</dbReference>
<dbReference type="PANTHER" id="PTHR33112:SF9">
    <property type="entry name" value="HETEROKARYON INCOMPATIBILITY DOMAIN-CONTAINING PROTEIN"/>
    <property type="match status" value="1"/>
</dbReference>
<name>A0A9P4GJE6_9PLEO</name>
<dbReference type="PANTHER" id="PTHR33112">
    <property type="entry name" value="DOMAIN PROTEIN, PUTATIVE-RELATED"/>
    <property type="match status" value="1"/>
</dbReference>
<dbReference type="EMBL" id="ML976616">
    <property type="protein sequence ID" value="KAF1846309.1"/>
    <property type="molecule type" value="Genomic_DNA"/>
</dbReference>
<comment type="caution">
    <text evidence="2">The sequence shown here is derived from an EMBL/GenBank/DDBJ whole genome shotgun (WGS) entry which is preliminary data.</text>
</comment>
<protein>
    <submittedName>
        <fullName evidence="2">HET-domain-containing protein</fullName>
    </submittedName>
</protein>
<dbReference type="InterPro" id="IPR010730">
    <property type="entry name" value="HET"/>
</dbReference>
<feature type="non-terminal residue" evidence="2">
    <location>
        <position position="1"/>
    </location>
</feature>
<dbReference type="RefSeq" id="XP_040788872.1">
    <property type="nucleotide sequence ID" value="XM_040926632.1"/>
</dbReference>
<organism evidence="2 3">
    <name type="scientific">Cucurbitaria berberidis CBS 394.84</name>
    <dbReference type="NCBI Taxonomy" id="1168544"/>
    <lineage>
        <taxon>Eukaryota</taxon>
        <taxon>Fungi</taxon>
        <taxon>Dikarya</taxon>
        <taxon>Ascomycota</taxon>
        <taxon>Pezizomycotina</taxon>
        <taxon>Dothideomycetes</taxon>
        <taxon>Pleosporomycetidae</taxon>
        <taxon>Pleosporales</taxon>
        <taxon>Pleosporineae</taxon>
        <taxon>Cucurbitariaceae</taxon>
        <taxon>Cucurbitaria</taxon>
    </lineage>
</organism>
<dbReference type="Proteomes" id="UP000800039">
    <property type="component" value="Unassembled WGS sequence"/>
</dbReference>
<reference evidence="2" key="1">
    <citation type="submission" date="2020-01" db="EMBL/GenBank/DDBJ databases">
        <authorList>
            <consortium name="DOE Joint Genome Institute"/>
            <person name="Haridas S."/>
            <person name="Albert R."/>
            <person name="Binder M."/>
            <person name="Bloem J."/>
            <person name="Labutti K."/>
            <person name="Salamov A."/>
            <person name="Andreopoulos B."/>
            <person name="Baker S.E."/>
            <person name="Barry K."/>
            <person name="Bills G."/>
            <person name="Bluhm B.H."/>
            <person name="Cannon C."/>
            <person name="Castanera R."/>
            <person name="Culley D.E."/>
            <person name="Daum C."/>
            <person name="Ezra D."/>
            <person name="Gonzalez J.B."/>
            <person name="Henrissat B."/>
            <person name="Kuo A."/>
            <person name="Liang C."/>
            <person name="Lipzen A."/>
            <person name="Lutzoni F."/>
            <person name="Magnuson J."/>
            <person name="Mondo S."/>
            <person name="Nolan M."/>
            <person name="Ohm R."/>
            <person name="Pangilinan J."/>
            <person name="Park H.-J."/>
            <person name="Ramirez L."/>
            <person name="Alfaro M."/>
            <person name="Sun H."/>
            <person name="Tritt A."/>
            <person name="Yoshinaga Y."/>
            <person name="Zwiers L.-H."/>
            <person name="Turgeon B.G."/>
            <person name="Goodwin S.B."/>
            <person name="Spatafora J.W."/>
            <person name="Crous P.W."/>
            <person name="Grigoriev I.V."/>
        </authorList>
    </citation>
    <scope>NUCLEOTIDE SEQUENCE</scope>
    <source>
        <strain evidence="2">CBS 394.84</strain>
    </source>
</reference>
<proteinExistence type="predicted"/>
<dbReference type="AlphaFoldDB" id="A0A9P4GJE6"/>
<evidence type="ECO:0000259" key="1">
    <source>
        <dbReference type="Pfam" id="PF06985"/>
    </source>
</evidence>
<keyword evidence="3" id="KW-1185">Reference proteome</keyword>
<dbReference type="GeneID" id="63843884"/>
<dbReference type="OrthoDB" id="4161196at2759"/>
<evidence type="ECO:0000313" key="3">
    <source>
        <dbReference type="Proteomes" id="UP000800039"/>
    </source>
</evidence>